<proteinExistence type="predicted"/>
<feature type="region of interest" description="Disordered" evidence="1">
    <location>
        <begin position="798"/>
        <end position="820"/>
    </location>
</feature>
<comment type="caution">
    <text evidence="2">The sequence shown here is derived from an EMBL/GenBank/DDBJ whole genome shotgun (WGS) entry which is preliminary data.</text>
</comment>
<dbReference type="EMBL" id="JAYKXP010000030">
    <property type="protein sequence ID" value="KAK7042988.1"/>
    <property type="molecule type" value="Genomic_DNA"/>
</dbReference>
<evidence type="ECO:0000313" key="3">
    <source>
        <dbReference type="Proteomes" id="UP001383192"/>
    </source>
</evidence>
<keyword evidence="3" id="KW-1185">Reference proteome</keyword>
<dbReference type="Proteomes" id="UP001383192">
    <property type="component" value="Unassembled WGS sequence"/>
</dbReference>
<organism evidence="2 3">
    <name type="scientific">Paramarasmius palmivorus</name>
    <dbReference type="NCBI Taxonomy" id="297713"/>
    <lineage>
        <taxon>Eukaryota</taxon>
        <taxon>Fungi</taxon>
        <taxon>Dikarya</taxon>
        <taxon>Basidiomycota</taxon>
        <taxon>Agaricomycotina</taxon>
        <taxon>Agaricomycetes</taxon>
        <taxon>Agaricomycetidae</taxon>
        <taxon>Agaricales</taxon>
        <taxon>Marasmiineae</taxon>
        <taxon>Marasmiaceae</taxon>
        <taxon>Paramarasmius</taxon>
    </lineage>
</organism>
<feature type="compositionally biased region" description="Basic and acidic residues" evidence="1">
    <location>
        <begin position="732"/>
        <end position="747"/>
    </location>
</feature>
<accession>A0AAW0CWW3</accession>
<feature type="compositionally biased region" description="Polar residues" evidence="1">
    <location>
        <begin position="613"/>
        <end position="629"/>
    </location>
</feature>
<feature type="compositionally biased region" description="Polar residues" evidence="1">
    <location>
        <begin position="547"/>
        <end position="559"/>
    </location>
</feature>
<evidence type="ECO:0000313" key="2">
    <source>
        <dbReference type="EMBL" id="KAK7042988.1"/>
    </source>
</evidence>
<dbReference type="AlphaFoldDB" id="A0AAW0CWW3"/>
<gene>
    <name evidence="2" type="ORF">VNI00_008726</name>
</gene>
<feature type="region of interest" description="Disordered" evidence="1">
    <location>
        <begin position="974"/>
        <end position="993"/>
    </location>
</feature>
<feature type="region of interest" description="Disordered" evidence="1">
    <location>
        <begin position="720"/>
        <end position="747"/>
    </location>
</feature>
<protein>
    <submittedName>
        <fullName evidence="2">Uncharacterized protein</fullName>
    </submittedName>
</protein>
<evidence type="ECO:0000256" key="1">
    <source>
        <dbReference type="SAM" id="MobiDB-lite"/>
    </source>
</evidence>
<name>A0AAW0CWW3_9AGAR</name>
<reference evidence="2 3" key="1">
    <citation type="submission" date="2024-01" db="EMBL/GenBank/DDBJ databases">
        <title>A draft genome for a cacao thread blight-causing isolate of Paramarasmius palmivorus.</title>
        <authorList>
            <person name="Baruah I.K."/>
            <person name="Bukari Y."/>
            <person name="Amoako-Attah I."/>
            <person name="Meinhardt L.W."/>
            <person name="Bailey B.A."/>
            <person name="Cohen S.P."/>
        </authorList>
    </citation>
    <scope>NUCLEOTIDE SEQUENCE [LARGE SCALE GENOMIC DNA]</scope>
    <source>
        <strain evidence="2 3">GH-12</strain>
    </source>
</reference>
<sequence length="993" mass="112345">MAFCNSSGFTINDGHFTKANRVYSNFNIRRRKKQTIWDDYNIKTGDLYIERSIATSSSVKINFDPATKEQYELWRNVDARRSFSIARLEGRNTKREFLHVTDDGPDALKAFKKDFNQFAHIKNVNVAQIFGHNNNEQGLPALVFYDALIPLGRIVVDGGRLTPLLYSYFAHQLLGEIWVEPRTGALQKGPYIELPPFQPMIMDSIAEDTIFDTHSTHLPIQTCSDNDTVFEYLTRTFPARTILRGMYFSSGAFIQTLANEQVVPVLSCLPGAIYNQRSQDIIARLPGARERLHYGFWRVQSRIPDGMRESQVVMDDGSVRFTVTSTEMPDLQGIELLYTLDPGEEQFILADTWLAQAHSVFSQLGIHKDGWEHYCALDALILRLERTSSHQELDIPPNIYLFIRPIPRPSDDEAIWRSWMEGEKYVWSFDPLGRQMVPDRVRAHLRLPSFAPRMYARNIVWSPGHYNAIQKLHISKGFVTTTMDFTFSLGLPILEVIGDESRFEDLEDLEELRSYTLPPAGNKPQGGYPSWASSAKKPTTAVKILQPTRTSPNRQQQSRDTARKSRMNPFGKSRGPGEQVNSQDLRPASKRVQASKHNQKTTGKPILQHVPIPTSTTNSLQLPQASTSGKKPKPAVVSVKLGDEGRFEDLEEPRSHPLPPAGDKPEGVHAMPEFNHGSGTTVALNASKGRSISLPAFPAPVKDETPSEIRAVTCLNHGSLKSPTESSAPRHVIPESKDTSCPKAVEHSKASLPVMRVAPSTPSLTPTFYPQSTSETHALDELAPDSVDASVTKRLDVGCGEGDPPESLGNETPCERGPESNAHEQWRSWIHSMFYSHIIAFHSWLYAKLCNASTPPFHHSAGYNAHYTQVKGWHWEKQVVWPFQLDWHLGFDIVHMQHPEYGQQPQHYRRLWMKDYKQIFGDSRFLEARMRQAFISLNVTLFIHREQDPRIPGYACTLLSFHWNWNWGSFSKTSNRGNHNSTTNGETHSFNGV</sequence>
<feature type="region of interest" description="Disordered" evidence="1">
    <location>
        <begin position="514"/>
        <end position="635"/>
    </location>
</feature>